<dbReference type="Gene3D" id="3.20.20.80">
    <property type="entry name" value="Glycosidases"/>
    <property type="match status" value="1"/>
</dbReference>
<evidence type="ECO:0008006" key="7">
    <source>
        <dbReference type="Google" id="ProtNLM"/>
    </source>
</evidence>
<comment type="caution">
    <text evidence="5">The sequence shown here is derived from an EMBL/GenBank/DDBJ whole genome shotgun (WGS) entry which is preliminary data.</text>
</comment>
<dbReference type="InterPro" id="IPR000490">
    <property type="entry name" value="Glyco_hydro_17"/>
</dbReference>
<keyword evidence="2" id="KW-0378">Hydrolase</keyword>
<evidence type="ECO:0000256" key="4">
    <source>
        <dbReference type="RuleBase" id="RU004335"/>
    </source>
</evidence>
<name>A0ABD3AWF2_9GENT</name>
<evidence type="ECO:0000256" key="1">
    <source>
        <dbReference type="ARBA" id="ARBA00008773"/>
    </source>
</evidence>
<accession>A0ABD3AWF2</accession>
<evidence type="ECO:0000313" key="5">
    <source>
        <dbReference type="EMBL" id="KAL3535532.1"/>
    </source>
</evidence>
<dbReference type="EMBL" id="JBJUIK010000002">
    <property type="protein sequence ID" value="KAL3535532.1"/>
    <property type="molecule type" value="Genomic_DNA"/>
</dbReference>
<proteinExistence type="inferred from homology"/>
<dbReference type="InterPro" id="IPR044965">
    <property type="entry name" value="Glyco_hydro_17_plant"/>
</dbReference>
<dbReference type="SUPFAM" id="SSF51445">
    <property type="entry name" value="(Trans)glycosidases"/>
    <property type="match status" value="1"/>
</dbReference>
<dbReference type="PANTHER" id="PTHR32227">
    <property type="entry name" value="GLUCAN ENDO-1,3-BETA-GLUCOSIDASE BG1-RELATED-RELATED"/>
    <property type="match status" value="1"/>
</dbReference>
<evidence type="ECO:0000313" key="6">
    <source>
        <dbReference type="Proteomes" id="UP001630127"/>
    </source>
</evidence>
<sequence>MKNLQTILNDNKLEYISVTTSVSIKVLQYTIPPSDAAFTKDALSHRLPKVVDFLKNVASYVLMVNVYPYDDYVADPVNNRLDFMLFATNKMVLIDGNLNYTNLFDTTQDAFYGATERALAPDVYLAVSQTGFLLLGMEMLQLQLLHLLTAIIL</sequence>
<keyword evidence="6" id="KW-1185">Reference proteome</keyword>
<reference evidence="5 6" key="1">
    <citation type="submission" date="2024-11" db="EMBL/GenBank/DDBJ databases">
        <title>A near-complete genome assembly of Cinchona calisaya.</title>
        <authorList>
            <person name="Lian D.C."/>
            <person name="Zhao X.W."/>
            <person name="Wei L."/>
        </authorList>
    </citation>
    <scope>NUCLEOTIDE SEQUENCE [LARGE SCALE GENOMIC DNA]</scope>
    <source>
        <tissue evidence="5">Nenye</tissue>
    </source>
</reference>
<keyword evidence="3" id="KW-0326">Glycosidase</keyword>
<dbReference type="AlphaFoldDB" id="A0ABD3AWF2"/>
<comment type="similarity">
    <text evidence="1 4">Belongs to the glycosyl hydrolase 17 family.</text>
</comment>
<dbReference type="GO" id="GO:0016798">
    <property type="term" value="F:hydrolase activity, acting on glycosyl bonds"/>
    <property type="evidence" value="ECO:0007669"/>
    <property type="project" value="UniProtKB-KW"/>
</dbReference>
<organism evidence="5 6">
    <name type="scientific">Cinchona calisaya</name>
    <dbReference type="NCBI Taxonomy" id="153742"/>
    <lineage>
        <taxon>Eukaryota</taxon>
        <taxon>Viridiplantae</taxon>
        <taxon>Streptophyta</taxon>
        <taxon>Embryophyta</taxon>
        <taxon>Tracheophyta</taxon>
        <taxon>Spermatophyta</taxon>
        <taxon>Magnoliopsida</taxon>
        <taxon>eudicotyledons</taxon>
        <taxon>Gunneridae</taxon>
        <taxon>Pentapetalae</taxon>
        <taxon>asterids</taxon>
        <taxon>lamiids</taxon>
        <taxon>Gentianales</taxon>
        <taxon>Rubiaceae</taxon>
        <taxon>Cinchonoideae</taxon>
        <taxon>Cinchoneae</taxon>
        <taxon>Cinchona</taxon>
    </lineage>
</organism>
<gene>
    <name evidence="5" type="ORF">ACH5RR_003993</name>
</gene>
<protein>
    <recommendedName>
        <fullName evidence="7">(1-&gt;3)-beta-glucan endohydrolase</fullName>
    </recommendedName>
</protein>
<evidence type="ECO:0000256" key="3">
    <source>
        <dbReference type="ARBA" id="ARBA00023295"/>
    </source>
</evidence>
<dbReference type="Proteomes" id="UP001630127">
    <property type="component" value="Unassembled WGS sequence"/>
</dbReference>
<evidence type="ECO:0000256" key="2">
    <source>
        <dbReference type="ARBA" id="ARBA00022801"/>
    </source>
</evidence>
<dbReference type="Pfam" id="PF00332">
    <property type="entry name" value="Glyco_hydro_17"/>
    <property type="match status" value="1"/>
</dbReference>
<dbReference type="InterPro" id="IPR017853">
    <property type="entry name" value="GH"/>
</dbReference>